<comment type="caution">
    <text evidence="1">The sequence shown here is derived from an EMBL/GenBank/DDBJ whole genome shotgun (WGS) entry which is preliminary data.</text>
</comment>
<dbReference type="EMBL" id="NHNT01000009">
    <property type="protein sequence ID" value="OUZ38277.1"/>
    <property type="molecule type" value="Genomic_DNA"/>
</dbReference>
<proteinExistence type="predicted"/>
<organism evidence="1 2">
    <name type="scientific">Solibacillus kalamii</name>
    <dbReference type="NCBI Taxonomy" id="1748298"/>
    <lineage>
        <taxon>Bacteria</taxon>
        <taxon>Bacillati</taxon>
        <taxon>Bacillota</taxon>
        <taxon>Bacilli</taxon>
        <taxon>Bacillales</taxon>
        <taxon>Caryophanaceae</taxon>
        <taxon>Solibacillus</taxon>
    </lineage>
</organism>
<evidence type="ECO:0000313" key="2">
    <source>
        <dbReference type="Proteomes" id="UP000196594"/>
    </source>
</evidence>
<protein>
    <recommendedName>
        <fullName evidence="3">NodB homology domain-containing protein</fullName>
    </recommendedName>
</protein>
<gene>
    <name evidence="1" type="ORF">CBM15_12785</name>
</gene>
<evidence type="ECO:0000313" key="1">
    <source>
        <dbReference type="EMBL" id="OUZ38277.1"/>
    </source>
</evidence>
<dbReference type="RefSeq" id="WP_087617841.1">
    <property type="nucleotide sequence ID" value="NZ_JAFBEY010000007.1"/>
</dbReference>
<evidence type="ECO:0008006" key="3">
    <source>
        <dbReference type="Google" id="ProtNLM"/>
    </source>
</evidence>
<sequence>MYKTLVSLVLCLFLVFIYFDDKNSISPVFQLTDAPAVITKGQFGQSLIIELSYSHKGFEDWIANLSEPYPLILAESDWLLRSPELVKILREKNIRVGLLGSSSDQYEDKNLLKKQIAIYEKTFYKKPLWFATADYKVDTSMQSALHELGINIVAPTYTFPIEENKIPEGSFVSIPLHRDKEVSFEGINEFIKAHKFVSIEQNIFGYEISTKRFP</sequence>
<keyword evidence="2" id="KW-1185">Reference proteome</keyword>
<accession>A0ABX3ZF42</accession>
<name>A0ABX3ZF42_9BACL</name>
<reference evidence="1 2" key="1">
    <citation type="journal article" date="2017" name="Int. J. Syst. Evol. Microbiol.">
        <title>Solibacillus kalamii sp. nov., isolated from a high-efficiency particulate arrestance filter system used in the International Space Station.</title>
        <authorList>
            <person name="Checinska Sielaff A."/>
            <person name="Kumar R.M."/>
            <person name="Pal D."/>
            <person name="Mayilraj S."/>
            <person name="Venkateswaran K."/>
        </authorList>
    </citation>
    <scope>NUCLEOTIDE SEQUENCE [LARGE SCALE GENOMIC DNA]</scope>
    <source>
        <strain evidence="1 2">ISSFR-015</strain>
    </source>
</reference>
<dbReference type="Proteomes" id="UP000196594">
    <property type="component" value="Unassembled WGS sequence"/>
</dbReference>